<dbReference type="GO" id="GO:0032957">
    <property type="term" value="P:inositol trisphosphate metabolic process"/>
    <property type="evidence" value="ECO:0007669"/>
    <property type="project" value="InterPro"/>
</dbReference>
<evidence type="ECO:0000256" key="1">
    <source>
        <dbReference type="ARBA" id="ARBA00009601"/>
    </source>
</evidence>
<proteinExistence type="inferred from homology"/>
<dbReference type="InterPro" id="IPR040464">
    <property type="entry name" value="InsP(3)kin_ATP-grasp"/>
</dbReference>
<dbReference type="PANTHER" id="PTHR14217">
    <property type="entry name" value="INOSITOL-TETRAKISPHOSPHATE 1-KINASE"/>
    <property type="match status" value="1"/>
</dbReference>
<evidence type="ECO:0000256" key="7">
    <source>
        <dbReference type="ARBA" id="ARBA00022842"/>
    </source>
</evidence>
<dbReference type="GO" id="GO:0000287">
    <property type="term" value="F:magnesium ion binding"/>
    <property type="evidence" value="ECO:0007669"/>
    <property type="project" value="InterPro"/>
</dbReference>
<dbReference type="SUPFAM" id="SSF56059">
    <property type="entry name" value="Glutathione synthetase ATP-binding domain-like"/>
    <property type="match status" value="1"/>
</dbReference>
<feature type="binding site" evidence="9">
    <location>
        <position position="239"/>
    </location>
    <ligand>
        <name>Mg(2+)</name>
        <dbReference type="ChEBI" id="CHEBI:18420"/>
        <label>1</label>
    </ligand>
</feature>
<dbReference type="Pfam" id="PF05770">
    <property type="entry name" value="Ins134_P3_kin"/>
    <property type="match status" value="1"/>
</dbReference>
<dbReference type="GO" id="GO:0052725">
    <property type="term" value="F:inositol-1,3,4-trisphosphate 6-kinase activity"/>
    <property type="evidence" value="ECO:0000318"/>
    <property type="project" value="GO_Central"/>
</dbReference>
<dbReference type="PANTHER" id="PTHR14217:SF1">
    <property type="entry name" value="INOSITOL-TETRAKISPHOSPHATE 1-KINASE"/>
    <property type="match status" value="1"/>
</dbReference>
<feature type="binding site" evidence="9">
    <location>
        <position position="251"/>
    </location>
    <ligand>
        <name>Mg(2+)</name>
        <dbReference type="ChEBI" id="CHEBI:18420"/>
        <label>2</label>
    </ligand>
</feature>
<comment type="cofactor">
    <cofactor evidence="9">
        <name>Mg(2+)</name>
        <dbReference type="ChEBI" id="CHEBI:18420"/>
    </cofactor>
    <text evidence="9">Binds 2 magnesium ions per subunit.</text>
</comment>
<dbReference type="eggNOG" id="ENOG502QQS1">
    <property type="taxonomic scope" value="Eukaryota"/>
</dbReference>
<keyword evidence="7 9" id="KW-0460">Magnesium</keyword>
<dbReference type="STRING" id="81824.A9V4L4"/>
<keyword evidence="6 10" id="KW-0067">ATP-binding</keyword>
<dbReference type="GO" id="GO:0047325">
    <property type="term" value="F:inositol-3,4,5,6-tetrakisphosphate 1-kinase activity"/>
    <property type="evidence" value="ECO:0000318"/>
    <property type="project" value="GO_Central"/>
</dbReference>
<feature type="binding site" evidence="9">
    <location>
        <position position="251"/>
    </location>
    <ligand>
        <name>Mg(2+)</name>
        <dbReference type="ChEBI" id="CHEBI:18420"/>
        <label>1</label>
    </ligand>
</feature>
<keyword evidence="2" id="KW-0808">Transferase</keyword>
<gene>
    <name evidence="12" type="ORF">MONBRDRAFT_33295</name>
</gene>
<evidence type="ECO:0000313" key="12">
    <source>
        <dbReference type="EMBL" id="EDQ87391.1"/>
    </source>
</evidence>
<keyword evidence="8" id="KW-0413">Isomerase</keyword>
<evidence type="ECO:0000256" key="3">
    <source>
        <dbReference type="ARBA" id="ARBA00022723"/>
    </source>
</evidence>
<name>A9V4L4_MONBE</name>
<dbReference type="KEGG" id="mbr:MONBRDRAFT_33295"/>
<evidence type="ECO:0000256" key="9">
    <source>
        <dbReference type="PIRSR" id="PIRSR038186-2"/>
    </source>
</evidence>
<dbReference type="GO" id="GO:0005524">
    <property type="term" value="F:ATP binding"/>
    <property type="evidence" value="ECO:0007669"/>
    <property type="project" value="UniProtKB-UniRule"/>
</dbReference>
<dbReference type="InterPro" id="IPR008656">
    <property type="entry name" value="Inositol_tetrakis-P_1-kinase"/>
</dbReference>
<dbReference type="AlphaFoldDB" id="A9V4L4"/>
<dbReference type="PIRSF" id="PIRSF038186">
    <property type="entry name" value="ITPK"/>
    <property type="match status" value="1"/>
</dbReference>
<reference evidence="12 13" key="1">
    <citation type="journal article" date="2008" name="Nature">
        <title>The genome of the choanoflagellate Monosiga brevicollis and the origin of metazoans.</title>
        <authorList>
            <consortium name="JGI Sequencing"/>
            <person name="King N."/>
            <person name="Westbrook M.J."/>
            <person name="Young S.L."/>
            <person name="Kuo A."/>
            <person name="Abedin M."/>
            <person name="Chapman J."/>
            <person name="Fairclough S."/>
            <person name="Hellsten U."/>
            <person name="Isogai Y."/>
            <person name="Letunic I."/>
            <person name="Marr M."/>
            <person name="Pincus D."/>
            <person name="Putnam N."/>
            <person name="Rokas A."/>
            <person name="Wright K.J."/>
            <person name="Zuzow R."/>
            <person name="Dirks W."/>
            <person name="Good M."/>
            <person name="Goodstein D."/>
            <person name="Lemons D."/>
            <person name="Li W."/>
            <person name="Lyons J.B."/>
            <person name="Morris A."/>
            <person name="Nichols S."/>
            <person name="Richter D.J."/>
            <person name="Salamov A."/>
            <person name="Bork P."/>
            <person name="Lim W.A."/>
            <person name="Manning G."/>
            <person name="Miller W.T."/>
            <person name="McGinnis W."/>
            <person name="Shapiro H."/>
            <person name="Tjian R."/>
            <person name="Grigoriev I.V."/>
            <person name="Rokhsar D."/>
        </authorList>
    </citation>
    <scope>NUCLEOTIDE SEQUENCE [LARGE SCALE GENOMIC DNA]</scope>
    <source>
        <strain evidence="13">MX1 / ATCC 50154</strain>
    </source>
</reference>
<sequence length="280" mass="30967">MALQTQLEKMGAKVLIHKLTDQLARLEQGDTTAETLVHQLEAWTASGSQRVLDPLPRVRPLVDRGATLGLLEQLSSQLPDGFAIPPSRVAHSAPQAAGWLTSALRWPLIVKPLPAHGSSDAHRMCIVNNLACLEQLSYPVLCQNFYDHDALLYKVFVLGDRHHVVPRPSIRNVDPAARGEATLMAFDSHDVSKAHSQTYLNDAVAMKTALASNVLRRPDLALLADRMRQHLGLTLFGFDVAAETSVHYIVDVNYFPGYKGIESFQEDLCHLLRQTVDSLE</sequence>
<dbReference type="Gene3D" id="3.30.470.20">
    <property type="entry name" value="ATP-grasp fold, B domain"/>
    <property type="match status" value="1"/>
</dbReference>
<dbReference type="Proteomes" id="UP000001357">
    <property type="component" value="Unassembled WGS sequence"/>
</dbReference>
<dbReference type="PROSITE" id="PS50975">
    <property type="entry name" value="ATP_GRASP"/>
    <property type="match status" value="1"/>
</dbReference>
<organism evidence="12 13">
    <name type="scientific">Monosiga brevicollis</name>
    <name type="common">Choanoflagellate</name>
    <dbReference type="NCBI Taxonomy" id="81824"/>
    <lineage>
        <taxon>Eukaryota</taxon>
        <taxon>Choanoflagellata</taxon>
        <taxon>Craspedida</taxon>
        <taxon>Salpingoecidae</taxon>
        <taxon>Monosiga</taxon>
    </lineage>
</organism>
<dbReference type="GO" id="GO:0052726">
    <property type="term" value="F:inositol-1,3,4-trisphosphate 5-kinase activity"/>
    <property type="evidence" value="ECO:0000318"/>
    <property type="project" value="GO_Central"/>
</dbReference>
<dbReference type="InterPro" id="IPR011761">
    <property type="entry name" value="ATP-grasp"/>
</dbReference>
<dbReference type="FunFam" id="3.30.470.20:FF:000047">
    <property type="entry name" value="Inositol-tetrakisphosphate 1-kinase 4"/>
    <property type="match status" value="1"/>
</dbReference>
<evidence type="ECO:0000256" key="2">
    <source>
        <dbReference type="ARBA" id="ARBA00022679"/>
    </source>
</evidence>
<keyword evidence="5" id="KW-0418">Kinase</keyword>
<evidence type="ECO:0000256" key="10">
    <source>
        <dbReference type="PROSITE-ProRule" id="PRU00409"/>
    </source>
</evidence>
<evidence type="ECO:0000256" key="8">
    <source>
        <dbReference type="ARBA" id="ARBA00023235"/>
    </source>
</evidence>
<accession>A9V4L4</accession>
<keyword evidence="3 9" id="KW-0479">Metal-binding</keyword>
<dbReference type="GO" id="GO:0016853">
    <property type="term" value="F:isomerase activity"/>
    <property type="evidence" value="ECO:0007669"/>
    <property type="project" value="UniProtKB-KW"/>
</dbReference>
<evidence type="ECO:0000259" key="11">
    <source>
        <dbReference type="PROSITE" id="PS50975"/>
    </source>
</evidence>
<dbReference type="InParanoid" id="A9V4L4"/>
<evidence type="ECO:0000256" key="6">
    <source>
        <dbReference type="ARBA" id="ARBA00022840"/>
    </source>
</evidence>
<dbReference type="EMBL" id="CH991559">
    <property type="protein sequence ID" value="EDQ87391.1"/>
    <property type="molecule type" value="Genomic_DNA"/>
</dbReference>
<evidence type="ECO:0000256" key="5">
    <source>
        <dbReference type="ARBA" id="ARBA00022777"/>
    </source>
</evidence>
<dbReference type="GeneID" id="5893037"/>
<comment type="similarity">
    <text evidence="1">Belongs to the ITPK1 family.</text>
</comment>
<keyword evidence="4 10" id="KW-0547">Nucleotide-binding</keyword>
<keyword evidence="13" id="KW-1185">Reference proteome</keyword>
<dbReference type="OMA" id="QHLYNRQ"/>
<protein>
    <recommendedName>
        <fullName evidence="11">ATP-grasp domain-containing protein</fullName>
    </recommendedName>
</protein>
<feature type="domain" description="ATP-grasp" evidence="11">
    <location>
        <begin position="74"/>
        <end position="280"/>
    </location>
</feature>
<dbReference type="RefSeq" id="XP_001747651.1">
    <property type="nucleotide sequence ID" value="XM_001747599.1"/>
</dbReference>
<feature type="binding site" evidence="9">
    <location>
        <position position="253"/>
    </location>
    <ligand>
        <name>Mg(2+)</name>
        <dbReference type="ChEBI" id="CHEBI:18420"/>
        <label>2</label>
    </ligand>
</feature>
<dbReference type="FunCoup" id="A9V4L4">
    <property type="interactions" value="246"/>
</dbReference>
<evidence type="ECO:0000256" key="4">
    <source>
        <dbReference type="ARBA" id="ARBA00022741"/>
    </source>
</evidence>
<evidence type="ECO:0000313" key="13">
    <source>
        <dbReference type="Proteomes" id="UP000001357"/>
    </source>
</evidence>